<dbReference type="EMBL" id="PGOL01001574">
    <property type="protein sequence ID" value="PKI56755.1"/>
    <property type="molecule type" value="Genomic_DNA"/>
</dbReference>
<accession>A0A2I0JKE7</accession>
<keyword evidence="2" id="KW-1185">Reference proteome</keyword>
<sequence length="185" mass="21081">MNPLVERPSHSLLVALAVVKHCQPLLIDQIELFVALLCPFRFFELELGKNPHGGDLHFDWQNNFHTVDQGVRGHPVRRTDRHPICQERKQEHLVPVLIIHHHFFDVLVHSFCHNVHFGTVRRGVTMLNLELCTEFIDDFVVEVLGIVSNDGARTPYRVMMSCLMKQTTGIAAIDASVTASIYLVK</sequence>
<name>A0A2I0JKE7_PUNGR</name>
<proteinExistence type="predicted"/>
<protein>
    <submittedName>
        <fullName evidence="1">Uncharacterized protein</fullName>
    </submittedName>
</protein>
<comment type="caution">
    <text evidence="1">The sequence shown here is derived from an EMBL/GenBank/DDBJ whole genome shotgun (WGS) entry which is preliminary data.</text>
</comment>
<evidence type="ECO:0000313" key="2">
    <source>
        <dbReference type="Proteomes" id="UP000233551"/>
    </source>
</evidence>
<dbReference type="AlphaFoldDB" id="A0A2I0JKE7"/>
<evidence type="ECO:0000313" key="1">
    <source>
        <dbReference type="EMBL" id="PKI56755.1"/>
    </source>
</evidence>
<reference evidence="1 2" key="1">
    <citation type="submission" date="2017-11" db="EMBL/GenBank/DDBJ databases">
        <title>De-novo sequencing of pomegranate (Punica granatum L.) genome.</title>
        <authorList>
            <person name="Akparov Z."/>
            <person name="Amiraslanov A."/>
            <person name="Hajiyeva S."/>
            <person name="Abbasov M."/>
            <person name="Kaur K."/>
            <person name="Hamwieh A."/>
            <person name="Solovyev V."/>
            <person name="Salamov A."/>
            <person name="Braich B."/>
            <person name="Kosarev P."/>
            <person name="Mahmoud A."/>
            <person name="Hajiyev E."/>
            <person name="Babayeva S."/>
            <person name="Izzatullayeva V."/>
            <person name="Mammadov A."/>
            <person name="Mammadov A."/>
            <person name="Sharifova S."/>
            <person name="Ojaghi J."/>
            <person name="Eynullazada K."/>
            <person name="Bayramov B."/>
            <person name="Abdulazimova A."/>
            <person name="Shahmuradov I."/>
        </authorList>
    </citation>
    <scope>NUCLEOTIDE SEQUENCE [LARGE SCALE GENOMIC DNA]</scope>
    <source>
        <strain evidence="2">cv. AG2017</strain>
        <tissue evidence="1">Leaf</tissue>
    </source>
</reference>
<dbReference type="Proteomes" id="UP000233551">
    <property type="component" value="Unassembled WGS sequence"/>
</dbReference>
<gene>
    <name evidence="1" type="ORF">CRG98_022859</name>
</gene>
<organism evidence="1 2">
    <name type="scientific">Punica granatum</name>
    <name type="common">Pomegranate</name>
    <dbReference type="NCBI Taxonomy" id="22663"/>
    <lineage>
        <taxon>Eukaryota</taxon>
        <taxon>Viridiplantae</taxon>
        <taxon>Streptophyta</taxon>
        <taxon>Embryophyta</taxon>
        <taxon>Tracheophyta</taxon>
        <taxon>Spermatophyta</taxon>
        <taxon>Magnoliopsida</taxon>
        <taxon>eudicotyledons</taxon>
        <taxon>Gunneridae</taxon>
        <taxon>Pentapetalae</taxon>
        <taxon>rosids</taxon>
        <taxon>malvids</taxon>
        <taxon>Myrtales</taxon>
        <taxon>Lythraceae</taxon>
        <taxon>Punica</taxon>
    </lineage>
</organism>